<keyword evidence="2" id="KW-1185">Reference proteome</keyword>
<gene>
    <name evidence="1" type="ORF">D0Z00_001034</name>
</gene>
<dbReference type="Proteomes" id="UP000744676">
    <property type="component" value="Unassembled WGS sequence"/>
</dbReference>
<dbReference type="EMBL" id="QVQA01000015">
    <property type="protein sequence ID" value="KAF5101034.1"/>
    <property type="molecule type" value="Genomic_DNA"/>
</dbReference>
<sequence>MSLVEGEVELECLLRATPEKGMFAVEGKPGSHHYHFTDVVAMAEEGGCQPVLIEALLDFDSANIDRRNSAENSLSIEQMERHGVPIGATGKVEFRNTHFQYILTWYGLSIFTTFMLVSLIKNKRKPKSQLVRKLEHARKYQ</sequence>
<reference evidence="1 2" key="1">
    <citation type="journal article" date="2020" name="Front. Microbiol.">
        <title>Phenotypic and Genetic Characterization of the Cheese Ripening Yeast Geotrichum candidum.</title>
        <authorList>
            <person name="Perkins V."/>
            <person name="Vignola S."/>
            <person name="Lessard M.H."/>
            <person name="Plante P.L."/>
            <person name="Corbeil J."/>
            <person name="Dugat-Bony E."/>
            <person name="Frenette M."/>
            <person name="Labrie S."/>
        </authorList>
    </citation>
    <scope>NUCLEOTIDE SEQUENCE [LARGE SCALE GENOMIC DNA]</scope>
    <source>
        <strain evidence="1 2">LMA-1147</strain>
    </source>
</reference>
<comment type="caution">
    <text evidence="1">The sequence shown here is derived from an EMBL/GenBank/DDBJ whole genome shotgun (WGS) entry which is preliminary data.</text>
</comment>
<accession>A0ACB6V814</accession>
<protein>
    <submittedName>
        <fullName evidence="1">Uncharacterized protein</fullName>
    </submittedName>
</protein>
<name>A0ACB6V814_9ASCO</name>
<proteinExistence type="predicted"/>
<organism evidence="1 2">
    <name type="scientific">Geotrichum galactomycetum</name>
    <dbReference type="NCBI Taxonomy" id="27317"/>
    <lineage>
        <taxon>Eukaryota</taxon>
        <taxon>Fungi</taxon>
        <taxon>Dikarya</taxon>
        <taxon>Ascomycota</taxon>
        <taxon>Saccharomycotina</taxon>
        <taxon>Dipodascomycetes</taxon>
        <taxon>Dipodascales</taxon>
        <taxon>Dipodascaceae</taxon>
        <taxon>Geotrichum</taxon>
    </lineage>
</organism>
<evidence type="ECO:0000313" key="2">
    <source>
        <dbReference type="Proteomes" id="UP000744676"/>
    </source>
</evidence>
<evidence type="ECO:0000313" key="1">
    <source>
        <dbReference type="EMBL" id="KAF5101034.1"/>
    </source>
</evidence>